<reference evidence="7 8" key="1">
    <citation type="submission" date="2023-06" db="EMBL/GenBank/DDBJ databases">
        <title>Whole genome sequence of Oscillatoria calcuttensis NRMC-F 0142.</title>
        <authorList>
            <person name="Shakena Fathima T."/>
            <person name="Muralitharan G."/>
            <person name="Thajuddin N."/>
        </authorList>
    </citation>
    <scope>NUCLEOTIDE SEQUENCE [LARGE SCALE GENOMIC DNA]</scope>
    <source>
        <strain evidence="7 8">NRMC-F 0142</strain>
    </source>
</reference>
<dbReference type="Gene3D" id="3.30.700.10">
    <property type="entry name" value="Glycoprotein, Type 4 Pilin"/>
    <property type="match status" value="1"/>
</dbReference>
<comment type="caution">
    <text evidence="7">The sequence shown here is derived from an EMBL/GenBank/DDBJ whole genome shotgun (WGS) entry which is preliminary data.</text>
</comment>
<comment type="subcellular location">
    <subcellularLocation>
        <location evidence="1">Membrane</location>
        <topology evidence="1">Single-pass membrane protein</topology>
    </subcellularLocation>
</comment>
<evidence type="ECO:0000313" key="8">
    <source>
        <dbReference type="Proteomes" id="UP001230986"/>
    </source>
</evidence>
<dbReference type="PANTHER" id="PTHR30093">
    <property type="entry name" value="GENERAL SECRETION PATHWAY PROTEIN G"/>
    <property type="match status" value="1"/>
</dbReference>
<dbReference type="PROSITE" id="PS00409">
    <property type="entry name" value="PROKAR_NTER_METHYL"/>
    <property type="match status" value="1"/>
</dbReference>
<evidence type="ECO:0000256" key="4">
    <source>
        <dbReference type="ARBA" id="ARBA00022989"/>
    </source>
</evidence>
<protein>
    <submittedName>
        <fullName evidence="7">Type II secretion system protein</fullName>
    </submittedName>
</protein>
<keyword evidence="2" id="KW-0488">Methylation</keyword>
<evidence type="ECO:0000256" key="5">
    <source>
        <dbReference type="ARBA" id="ARBA00023136"/>
    </source>
</evidence>
<dbReference type="SUPFAM" id="SSF54523">
    <property type="entry name" value="Pili subunits"/>
    <property type="match status" value="1"/>
</dbReference>
<keyword evidence="4 6" id="KW-1133">Transmembrane helix</keyword>
<dbReference type="InterPro" id="IPR045584">
    <property type="entry name" value="Pilin-like"/>
</dbReference>
<dbReference type="EMBL" id="JASVEJ010000015">
    <property type="protein sequence ID" value="MDL5056624.1"/>
    <property type="molecule type" value="Genomic_DNA"/>
</dbReference>
<evidence type="ECO:0000256" key="1">
    <source>
        <dbReference type="ARBA" id="ARBA00004167"/>
    </source>
</evidence>
<keyword evidence="5 6" id="KW-0472">Membrane</keyword>
<organism evidence="7 8">
    <name type="scientific">Geitlerinema calcuttense NRMC-F 0142</name>
    <dbReference type="NCBI Taxonomy" id="2922238"/>
    <lineage>
        <taxon>Bacteria</taxon>
        <taxon>Bacillati</taxon>
        <taxon>Cyanobacteriota</taxon>
        <taxon>Cyanophyceae</taxon>
        <taxon>Geitlerinematales</taxon>
        <taxon>Geitlerinemataceae</taxon>
        <taxon>Geitlerinema</taxon>
    </lineage>
</organism>
<keyword evidence="3 6" id="KW-0812">Transmembrane</keyword>
<dbReference type="InterPro" id="IPR012902">
    <property type="entry name" value="N_methyl_site"/>
</dbReference>
<evidence type="ECO:0000313" key="7">
    <source>
        <dbReference type="EMBL" id="MDL5056624.1"/>
    </source>
</evidence>
<gene>
    <name evidence="7" type="ORF">QQ055_03970</name>
</gene>
<dbReference type="PRINTS" id="PR00813">
    <property type="entry name" value="BCTERIALGSPG"/>
</dbReference>
<keyword evidence="8" id="KW-1185">Reference proteome</keyword>
<name>A0ABT7LXW1_9CYAN</name>
<evidence type="ECO:0000256" key="3">
    <source>
        <dbReference type="ARBA" id="ARBA00022692"/>
    </source>
</evidence>
<evidence type="ECO:0000256" key="6">
    <source>
        <dbReference type="SAM" id="Phobius"/>
    </source>
</evidence>
<feature type="transmembrane region" description="Helical" evidence="6">
    <location>
        <begin position="12"/>
        <end position="35"/>
    </location>
</feature>
<dbReference type="InterPro" id="IPR000983">
    <property type="entry name" value="Bac_GSPG_pilin"/>
</dbReference>
<dbReference type="RefSeq" id="WP_284474940.1">
    <property type="nucleotide sequence ID" value="NZ_JASVEJ010000015.1"/>
</dbReference>
<dbReference type="Proteomes" id="UP001230986">
    <property type="component" value="Unassembled WGS sequence"/>
</dbReference>
<dbReference type="PANTHER" id="PTHR30093:SF44">
    <property type="entry name" value="TYPE II SECRETION SYSTEM CORE PROTEIN G"/>
    <property type="match status" value="1"/>
</dbReference>
<sequence>MKTLRDSDEGFTLIEIMVVVAIIALLAVLALPNFIRAREVSNENRFINNLRIIGDAFDMYAADYGGYPPDGLPRSWNNLNGMRTYLSRVKWTEQTPIGGFWDWDNNQAFGPGGTRVTGITVHSPPVTSGSGRQTLLEIDRKFDDGDFATGKFIRRNNNTGFIYVLERH</sequence>
<evidence type="ECO:0000256" key="2">
    <source>
        <dbReference type="ARBA" id="ARBA00022481"/>
    </source>
</evidence>
<proteinExistence type="predicted"/>
<accession>A0ABT7LXW1</accession>
<dbReference type="NCBIfam" id="TIGR02532">
    <property type="entry name" value="IV_pilin_GFxxxE"/>
    <property type="match status" value="1"/>
</dbReference>
<dbReference type="Pfam" id="PF07963">
    <property type="entry name" value="N_methyl"/>
    <property type="match status" value="1"/>
</dbReference>